<keyword evidence="2" id="KW-1185">Reference proteome</keyword>
<accession>A0A1B0G2F5</accession>
<dbReference type="STRING" id="37546.A0A1B0G2F5"/>
<dbReference type="VEuPathDB" id="VectorBase:GMOY007489"/>
<proteinExistence type="predicted"/>
<evidence type="ECO:0000313" key="2">
    <source>
        <dbReference type="Proteomes" id="UP000092444"/>
    </source>
</evidence>
<dbReference type="Proteomes" id="UP000092444">
    <property type="component" value="Unassembled WGS sequence"/>
</dbReference>
<sequence>MLLIGLSKDEISKHGLLVQQAYPCAQLEYLICNKNLQTIDDIITNCGGDNSNGFVWIGLKLADFSYNQLQTVDTLLEFAQYL</sequence>
<reference evidence="1" key="1">
    <citation type="submission" date="2020-05" db="UniProtKB">
        <authorList>
            <consortium name="EnsemblMetazoa"/>
        </authorList>
    </citation>
    <scope>IDENTIFICATION</scope>
    <source>
        <strain evidence="1">Yale</strain>
    </source>
</reference>
<dbReference type="EnsemblMetazoa" id="GMOY007489-RA">
    <property type="protein sequence ID" value="GMOY007489-PA"/>
    <property type="gene ID" value="GMOY007489"/>
</dbReference>
<protein>
    <submittedName>
        <fullName evidence="1">Uncharacterized protein</fullName>
    </submittedName>
</protein>
<name>A0A1B0G2F5_GLOMM</name>
<evidence type="ECO:0000313" key="1">
    <source>
        <dbReference type="EnsemblMetazoa" id="GMOY007489-PA"/>
    </source>
</evidence>
<organism evidence="1 2">
    <name type="scientific">Glossina morsitans morsitans</name>
    <name type="common">Savannah tsetse fly</name>
    <dbReference type="NCBI Taxonomy" id="37546"/>
    <lineage>
        <taxon>Eukaryota</taxon>
        <taxon>Metazoa</taxon>
        <taxon>Ecdysozoa</taxon>
        <taxon>Arthropoda</taxon>
        <taxon>Hexapoda</taxon>
        <taxon>Insecta</taxon>
        <taxon>Pterygota</taxon>
        <taxon>Neoptera</taxon>
        <taxon>Endopterygota</taxon>
        <taxon>Diptera</taxon>
        <taxon>Brachycera</taxon>
        <taxon>Muscomorpha</taxon>
        <taxon>Hippoboscoidea</taxon>
        <taxon>Glossinidae</taxon>
        <taxon>Glossina</taxon>
    </lineage>
</organism>
<dbReference type="EMBL" id="CCAG010014651">
    <property type="status" value="NOT_ANNOTATED_CDS"/>
    <property type="molecule type" value="Genomic_DNA"/>
</dbReference>
<dbReference type="AlphaFoldDB" id="A0A1B0G2F5"/>